<sequence length="144" mass="15167">MVRALSYESIHATAVAIGGRTILLSGPSGAGKSDLGLRLIDRGARLVSDDYTLLRRQGSALLASPPTTIAGHMEVRGVGLMTMGYDSDVPVALIVELTDVVERLPADPERRVIAGVAIPVVRLSPLEPSAPIKVEMALQRFGVA</sequence>
<dbReference type="GO" id="GO:0005524">
    <property type="term" value="F:ATP binding"/>
    <property type="evidence" value="ECO:0007669"/>
    <property type="project" value="InterPro"/>
</dbReference>
<comment type="caution">
    <text evidence="2">The sequence shown here is derived from an EMBL/GenBank/DDBJ whole genome shotgun (WGS) entry which is preliminary data.</text>
</comment>
<keyword evidence="3" id="KW-1185">Reference proteome</keyword>
<organism evidence="2 3">
    <name type="scientific">Sphingobium fontiphilum</name>
    <dbReference type="NCBI Taxonomy" id="944425"/>
    <lineage>
        <taxon>Bacteria</taxon>
        <taxon>Pseudomonadati</taxon>
        <taxon>Pseudomonadota</taxon>
        <taxon>Alphaproteobacteria</taxon>
        <taxon>Sphingomonadales</taxon>
        <taxon>Sphingomonadaceae</taxon>
        <taxon>Sphingobium</taxon>
    </lineage>
</organism>
<dbReference type="Gene3D" id="3.40.50.300">
    <property type="entry name" value="P-loop containing nucleotide triphosphate hydrolases"/>
    <property type="match status" value="1"/>
</dbReference>
<proteinExistence type="predicted"/>
<feature type="domain" description="HPr kinase/phosphorylase C-terminal" evidence="1">
    <location>
        <begin position="7"/>
        <end position="125"/>
    </location>
</feature>
<dbReference type="GO" id="GO:0006109">
    <property type="term" value="P:regulation of carbohydrate metabolic process"/>
    <property type="evidence" value="ECO:0007669"/>
    <property type="project" value="InterPro"/>
</dbReference>
<dbReference type="EMBL" id="JACIEB010000002">
    <property type="protein sequence ID" value="MBB3981365.1"/>
    <property type="molecule type" value="Genomic_DNA"/>
</dbReference>
<dbReference type="SUPFAM" id="SSF53795">
    <property type="entry name" value="PEP carboxykinase-like"/>
    <property type="match status" value="1"/>
</dbReference>
<dbReference type="PANTHER" id="PTHR30305">
    <property type="entry name" value="PROTEIN YJDM-RELATED"/>
    <property type="match status" value="1"/>
</dbReference>
<evidence type="ECO:0000313" key="2">
    <source>
        <dbReference type="EMBL" id="MBB3981365.1"/>
    </source>
</evidence>
<evidence type="ECO:0000259" key="1">
    <source>
        <dbReference type="Pfam" id="PF07475"/>
    </source>
</evidence>
<evidence type="ECO:0000313" key="3">
    <source>
        <dbReference type="Proteomes" id="UP000552757"/>
    </source>
</evidence>
<dbReference type="InterPro" id="IPR027417">
    <property type="entry name" value="P-loop_NTPase"/>
</dbReference>
<name>A0A7W6GN30_9SPHN</name>
<dbReference type="CDD" id="cd01918">
    <property type="entry name" value="HprK_C"/>
    <property type="match status" value="1"/>
</dbReference>
<keyword evidence="2" id="KW-0418">Kinase</keyword>
<dbReference type="Pfam" id="PF07475">
    <property type="entry name" value="Hpr_kinase_C"/>
    <property type="match status" value="1"/>
</dbReference>
<dbReference type="RefSeq" id="WP_183954378.1">
    <property type="nucleotide sequence ID" value="NZ_JACIEB010000002.1"/>
</dbReference>
<accession>A0A7W6GN30</accession>
<reference evidence="2 3" key="1">
    <citation type="submission" date="2020-08" db="EMBL/GenBank/DDBJ databases">
        <title>Genomic Encyclopedia of Type Strains, Phase IV (KMG-IV): sequencing the most valuable type-strain genomes for metagenomic binning, comparative biology and taxonomic classification.</title>
        <authorList>
            <person name="Goeker M."/>
        </authorList>
    </citation>
    <scope>NUCLEOTIDE SEQUENCE [LARGE SCALE GENOMIC DNA]</scope>
    <source>
        <strain evidence="2 3">DSM 29348</strain>
    </source>
</reference>
<protein>
    <submittedName>
        <fullName evidence="2">Serine kinase of HPr protein (Carbohydrate metabolism regulator)</fullName>
    </submittedName>
</protein>
<gene>
    <name evidence="2" type="ORF">GGR44_001012</name>
</gene>
<dbReference type="AlphaFoldDB" id="A0A7W6GN30"/>
<dbReference type="GO" id="GO:0000155">
    <property type="term" value="F:phosphorelay sensor kinase activity"/>
    <property type="evidence" value="ECO:0007669"/>
    <property type="project" value="InterPro"/>
</dbReference>
<keyword evidence="2" id="KW-0808">Transferase</keyword>
<dbReference type="InterPro" id="IPR011104">
    <property type="entry name" value="Hpr_kin/Pase_C"/>
</dbReference>
<dbReference type="Proteomes" id="UP000552757">
    <property type="component" value="Unassembled WGS sequence"/>
</dbReference>
<dbReference type="PANTHER" id="PTHR30305:SF1">
    <property type="entry name" value="HPR KINASE_PHOSPHORYLASE"/>
    <property type="match status" value="1"/>
</dbReference>